<dbReference type="PANTHER" id="PTHR21358:SF4">
    <property type="entry name" value="PROTEIN MAELSTROM HOMOLOG"/>
    <property type="match status" value="1"/>
</dbReference>
<evidence type="ECO:0000259" key="12">
    <source>
        <dbReference type="Pfam" id="PF13017"/>
    </source>
</evidence>
<keyword evidence="13" id="KW-1185">Reference proteome</keyword>
<evidence type="ECO:0000256" key="3">
    <source>
        <dbReference type="ARBA" id="ARBA00007057"/>
    </source>
</evidence>
<dbReference type="GO" id="GO:0043565">
    <property type="term" value="F:sequence-specific DNA binding"/>
    <property type="evidence" value="ECO:0007669"/>
    <property type="project" value="TreeGrafter"/>
</dbReference>
<dbReference type="GO" id="GO:0043186">
    <property type="term" value="C:P granule"/>
    <property type="evidence" value="ECO:0007669"/>
    <property type="project" value="TreeGrafter"/>
</dbReference>
<evidence type="ECO:0000256" key="10">
    <source>
        <dbReference type="ARBA" id="ARBA00023163"/>
    </source>
</evidence>
<dbReference type="GO" id="GO:0045892">
    <property type="term" value="P:negative regulation of DNA-templated transcription"/>
    <property type="evidence" value="ECO:0007669"/>
    <property type="project" value="TreeGrafter"/>
</dbReference>
<evidence type="ECO:0000256" key="6">
    <source>
        <dbReference type="ARBA" id="ARBA00022782"/>
    </source>
</evidence>
<keyword evidence="5" id="KW-0678">Repressor</keyword>
<evidence type="ECO:0000256" key="2">
    <source>
        <dbReference type="ARBA" id="ARBA00004496"/>
    </source>
</evidence>
<dbReference type="GO" id="GO:0005634">
    <property type="term" value="C:nucleus"/>
    <property type="evidence" value="ECO:0007669"/>
    <property type="project" value="UniProtKB-SubCell"/>
</dbReference>
<dbReference type="RefSeq" id="XP_037897934.1">
    <property type="nucleotide sequence ID" value="XM_038042006.1"/>
</dbReference>
<evidence type="ECO:0000256" key="5">
    <source>
        <dbReference type="ARBA" id="ARBA00022491"/>
    </source>
</evidence>
<feature type="domain" description="Maelstrom" evidence="12">
    <location>
        <begin position="2"/>
        <end position="167"/>
    </location>
</feature>
<dbReference type="GO" id="GO:0030154">
    <property type="term" value="P:cell differentiation"/>
    <property type="evidence" value="ECO:0007669"/>
    <property type="project" value="UniProtKB-KW"/>
</dbReference>
<dbReference type="Pfam" id="PF13017">
    <property type="entry name" value="Maelstrom"/>
    <property type="match status" value="1"/>
</dbReference>
<evidence type="ECO:0000256" key="9">
    <source>
        <dbReference type="ARBA" id="ARBA00023158"/>
    </source>
</evidence>
<dbReference type="GeneID" id="119642739"/>
<evidence type="ECO:0000256" key="11">
    <source>
        <dbReference type="ARBA" id="ARBA00023242"/>
    </source>
</evidence>
<keyword evidence="8" id="KW-0238">DNA-binding</keyword>
<dbReference type="AlphaFoldDB" id="A0A9C6E2E6"/>
<dbReference type="PANTHER" id="PTHR21358">
    <property type="entry name" value="PROTEIN MAELSTROM HOMOLOG"/>
    <property type="match status" value="1"/>
</dbReference>
<gene>
    <name evidence="14" type="primary">LOC119642739</name>
</gene>
<evidence type="ECO:0000256" key="7">
    <source>
        <dbReference type="ARBA" id="ARBA00023015"/>
    </source>
</evidence>
<accession>A0A9C6E2E6</accession>
<keyword evidence="9" id="KW-0943">RNA-mediated gene silencing</keyword>
<organism evidence="13 14">
    <name type="scientific">Glossina fuscipes</name>
    <dbReference type="NCBI Taxonomy" id="7396"/>
    <lineage>
        <taxon>Eukaryota</taxon>
        <taxon>Metazoa</taxon>
        <taxon>Ecdysozoa</taxon>
        <taxon>Arthropoda</taxon>
        <taxon>Hexapoda</taxon>
        <taxon>Insecta</taxon>
        <taxon>Pterygota</taxon>
        <taxon>Neoptera</taxon>
        <taxon>Endopterygota</taxon>
        <taxon>Diptera</taxon>
        <taxon>Brachycera</taxon>
        <taxon>Muscomorpha</taxon>
        <taxon>Hippoboscoidea</taxon>
        <taxon>Glossinidae</taxon>
        <taxon>Glossina</taxon>
    </lineage>
</organism>
<dbReference type="GO" id="GO:0060964">
    <property type="term" value="P:regulation of miRNA-mediated gene silencing"/>
    <property type="evidence" value="ECO:0007669"/>
    <property type="project" value="InterPro"/>
</dbReference>
<comment type="similarity">
    <text evidence="3">Belongs to the maelstrom family.</text>
</comment>
<evidence type="ECO:0000256" key="1">
    <source>
        <dbReference type="ARBA" id="ARBA00004123"/>
    </source>
</evidence>
<dbReference type="GO" id="GO:0034587">
    <property type="term" value="P:piRNA processing"/>
    <property type="evidence" value="ECO:0007669"/>
    <property type="project" value="TreeGrafter"/>
</dbReference>
<evidence type="ECO:0000313" key="14">
    <source>
        <dbReference type="RefSeq" id="XP_037897934.1"/>
    </source>
</evidence>
<evidence type="ECO:0000313" key="13">
    <source>
        <dbReference type="Proteomes" id="UP000092443"/>
    </source>
</evidence>
<keyword evidence="7" id="KW-0805">Transcription regulation</keyword>
<dbReference type="InterPro" id="IPR039259">
    <property type="entry name" value="Protein_maelstrom"/>
</dbReference>
<dbReference type="InterPro" id="IPR024970">
    <property type="entry name" value="Maelstrom"/>
</dbReference>
<keyword evidence="6" id="KW-0221">Differentiation</keyword>
<evidence type="ECO:0000256" key="8">
    <source>
        <dbReference type="ARBA" id="ARBA00023125"/>
    </source>
</evidence>
<reference evidence="14" key="1">
    <citation type="submission" date="2025-08" db="UniProtKB">
        <authorList>
            <consortium name="RefSeq"/>
        </authorList>
    </citation>
    <scope>IDENTIFICATION</scope>
    <source>
        <tissue evidence="14">Whole body pupa</tissue>
    </source>
</reference>
<keyword evidence="11" id="KW-0539">Nucleus</keyword>
<proteinExistence type="inferred from homology"/>
<dbReference type="Proteomes" id="UP000092443">
    <property type="component" value="Unplaced"/>
</dbReference>
<comment type="subcellular location">
    <subcellularLocation>
        <location evidence="2">Cytoplasm</location>
    </subcellularLocation>
    <subcellularLocation>
        <location evidence="1">Nucleus</location>
    </subcellularLocation>
</comment>
<protein>
    <submittedName>
        <fullName evidence="14">Protein maelstrom-like</fullName>
    </submittedName>
</protein>
<dbReference type="GO" id="GO:0007140">
    <property type="term" value="P:male meiotic nuclear division"/>
    <property type="evidence" value="ECO:0007669"/>
    <property type="project" value="TreeGrafter"/>
</dbReference>
<dbReference type="GO" id="GO:0007283">
    <property type="term" value="P:spermatogenesis"/>
    <property type="evidence" value="ECO:0007669"/>
    <property type="project" value="TreeGrafter"/>
</dbReference>
<evidence type="ECO:0000256" key="4">
    <source>
        <dbReference type="ARBA" id="ARBA00022490"/>
    </source>
</evidence>
<sequence length="175" mass="20352">MYGHQLEAQHYSDTTHSLPFPPNAMGDRNLGNVYNAVLKFLSSNDDYPSLYTPWECIHIVNSVLNFLKSDIGANNAILSIYSLEYLFYVMKEATCDQRELEKPKTLHITDAYFERDYFEYEIGIECPFHEDTDRGKFCTQSLVTRWGYMFSDHMCQDIALSLIRGWHANAYMFGP</sequence>
<name>A0A9C6E2E6_9MUSC</name>
<keyword evidence="4" id="KW-0963">Cytoplasm</keyword>
<keyword evidence="10" id="KW-0804">Transcription</keyword>
<dbReference type="KEGG" id="gfs:119642739"/>